<dbReference type="GO" id="GO:0005634">
    <property type="term" value="C:nucleus"/>
    <property type="evidence" value="ECO:0007669"/>
    <property type="project" value="UniProtKB-SubCell"/>
</dbReference>
<evidence type="ECO:0000256" key="1">
    <source>
        <dbReference type="ARBA" id="ARBA00004123"/>
    </source>
</evidence>
<feature type="region of interest" description="Disordered" evidence="11">
    <location>
        <begin position="353"/>
        <end position="474"/>
    </location>
</feature>
<dbReference type="GO" id="GO:0005732">
    <property type="term" value="C:sno(s)RNA-containing ribonucleoprotein complex"/>
    <property type="evidence" value="ECO:0007669"/>
    <property type="project" value="InterPro"/>
</dbReference>
<feature type="compositionally biased region" description="Pro residues" evidence="11">
    <location>
        <begin position="509"/>
        <end position="521"/>
    </location>
</feature>
<dbReference type="SMART" id="SM00512">
    <property type="entry name" value="Skp1"/>
    <property type="match status" value="1"/>
</dbReference>
<dbReference type="InterPro" id="IPR011333">
    <property type="entry name" value="SKP1/BTB/POZ_sf"/>
</dbReference>
<dbReference type="PANTHER" id="PTHR31633">
    <property type="entry name" value="H/ACA RIBONUCLEOPROTEIN COMPLEX NON-CORE SUBUNIT NAF1"/>
    <property type="match status" value="1"/>
</dbReference>
<dbReference type="Pfam" id="PF01466">
    <property type="entry name" value="Skp1"/>
    <property type="match status" value="1"/>
</dbReference>
<dbReference type="STRING" id="554055.A0A2P6VD86"/>
<feature type="compositionally biased region" description="Low complexity" evidence="11">
    <location>
        <begin position="162"/>
        <end position="173"/>
    </location>
</feature>
<dbReference type="FunFam" id="3.30.710.10:FF:000026">
    <property type="entry name" value="E3 ubiquitin ligase complex SCF subunit"/>
    <property type="match status" value="1"/>
</dbReference>
<dbReference type="EMBL" id="LHPF02000012">
    <property type="protein sequence ID" value="PSC72021.1"/>
    <property type="molecule type" value="Genomic_DNA"/>
</dbReference>
<dbReference type="Pfam" id="PF04410">
    <property type="entry name" value="Gar1"/>
    <property type="match status" value="1"/>
</dbReference>
<evidence type="ECO:0000256" key="7">
    <source>
        <dbReference type="ARBA" id="ARBA00022553"/>
    </source>
</evidence>
<feature type="compositionally biased region" description="Low complexity" evidence="11">
    <location>
        <begin position="568"/>
        <end position="581"/>
    </location>
</feature>
<gene>
    <name evidence="14" type="ORF">C2E20_4724</name>
</gene>
<reference evidence="14 15" key="1">
    <citation type="journal article" date="2018" name="Plant J.">
        <title>Genome sequences of Chlorella sorokiniana UTEX 1602 and Micractinium conductrix SAG 241.80: implications to maltose excretion by a green alga.</title>
        <authorList>
            <person name="Arriola M.B."/>
            <person name="Velmurugan N."/>
            <person name="Zhang Y."/>
            <person name="Plunkett M.H."/>
            <person name="Hondzo H."/>
            <person name="Barney B.M."/>
        </authorList>
    </citation>
    <scope>NUCLEOTIDE SEQUENCE [LARGE SCALE GENOMIC DNA]</scope>
    <source>
        <strain evidence="14 15">SAG 241.80</strain>
    </source>
</reference>
<evidence type="ECO:0000256" key="9">
    <source>
        <dbReference type="ARBA" id="ARBA00022884"/>
    </source>
</evidence>
<dbReference type="GO" id="GO:0000493">
    <property type="term" value="P:box H/ACA snoRNP assembly"/>
    <property type="evidence" value="ECO:0007669"/>
    <property type="project" value="InterPro"/>
</dbReference>
<dbReference type="CDD" id="cd18322">
    <property type="entry name" value="BTB_POZ_SKP1"/>
    <property type="match status" value="1"/>
</dbReference>
<feature type="compositionally biased region" description="Acidic residues" evidence="11">
    <location>
        <begin position="45"/>
        <end position="60"/>
    </location>
</feature>
<dbReference type="GO" id="GO:0001522">
    <property type="term" value="P:pseudouridine synthesis"/>
    <property type="evidence" value="ECO:0007669"/>
    <property type="project" value="InterPro"/>
</dbReference>
<feature type="compositionally biased region" description="Low complexity" evidence="11">
    <location>
        <begin position="7"/>
        <end position="25"/>
    </location>
</feature>
<dbReference type="GO" id="GO:0003723">
    <property type="term" value="F:RNA binding"/>
    <property type="evidence" value="ECO:0007669"/>
    <property type="project" value="UniProtKB-KW"/>
</dbReference>
<feature type="compositionally biased region" description="Acidic residues" evidence="11">
    <location>
        <begin position="353"/>
        <end position="364"/>
    </location>
</feature>
<evidence type="ECO:0000256" key="8">
    <source>
        <dbReference type="ARBA" id="ARBA00022786"/>
    </source>
</evidence>
<feature type="compositionally biased region" description="Low complexity" evidence="11">
    <location>
        <begin position="415"/>
        <end position="430"/>
    </location>
</feature>
<protein>
    <recommendedName>
        <fullName evidence="4">H/ACA ribonucleoprotein complex non-core subunit NAF1</fullName>
    </recommendedName>
</protein>
<evidence type="ECO:0000259" key="12">
    <source>
        <dbReference type="Pfam" id="PF01466"/>
    </source>
</evidence>
<dbReference type="InterPro" id="IPR007504">
    <property type="entry name" value="H/ACA_rnp_Gar1/Naf1"/>
</dbReference>
<feature type="compositionally biased region" description="Acidic residues" evidence="11">
    <location>
        <begin position="174"/>
        <end position="187"/>
    </location>
</feature>
<dbReference type="InterPro" id="IPR001232">
    <property type="entry name" value="SKP1-like"/>
</dbReference>
<feature type="compositionally biased region" description="Pro residues" evidence="11">
    <location>
        <begin position="454"/>
        <end position="466"/>
    </location>
</feature>
<comment type="similarity">
    <text evidence="2">Belongs to the NAF1 family.</text>
</comment>
<dbReference type="InterPro" id="IPR016073">
    <property type="entry name" value="Skp1_comp_POZ"/>
</dbReference>
<dbReference type="Gene3D" id="2.40.10.230">
    <property type="entry name" value="Probable tRNA pseudouridine synthase domain"/>
    <property type="match status" value="1"/>
</dbReference>
<keyword evidence="8" id="KW-0833">Ubl conjugation pathway</keyword>
<evidence type="ECO:0000313" key="15">
    <source>
        <dbReference type="Proteomes" id="UP000239649"/>
    </source>
</evidence>
<evidence type="ECO:0000313" key="14">
    <source>
        <dbReference type="EMBL" id="PSC72021.1"/>
    </source>
</evidence>
<name>A0A2P6VD86_9CHLO</name>
<comment type="similarity">
    <text evidence="3">Belongs to the SKP1 family.</text>
</comment>
<dbReference type="Gene3D" id="3.30.710.10">
    <property type="entry name" value="Potassium Channel Kv1.1, Chain A"/>
    <property type="match status" value="1"/>
</dbReference>
<keyword evidence="5" id="KW-0690">Ribosome biogenesis</keyword>
<proteinExistence type="inferred from homology"/>
<dbReference type="InterPro" id="IPR038664">
    <property type="entry name" value="Gar1/Naf1_Cbf5-bd_sf"/>
</dbReference>
<dbReference type="InterPro" id="IPR040309">
    <property type="entry name" value="Naf1"/>
</dbReference>
<keyword evidence="10" id="KW-0539">Nucleus</keyword>
<dbReference type="Pfam" id="PF03931">
    <property type="entry name" value="Skp1_POZ"/>
    <property type="match status" value="1"/>
</dbReference>
<keyword evidence="6" id="KW-0698">rRNA processing</keyword>
<dbReference type="SUPFAM" id="SSF81382">
    <property type="entry name" value="Skp1 dimerisation domain-like"/>
    <property type="match status" value="1"/>
</dbReference>
<dbReference type="SUPFAM" id="SSF54695">
    <property type="entry name" value="POZ domain"/>
    <property type="match status" value="1"/>
</dbReference>
<feature type="compositionally biased region" description="Gly residues" evidence="11">
    <location>
        <begin position="402"/>
        <end position="414"/>
    </location>
</feature>
<dbReference type="AlphaFoldDB" id="A0A2P6VD86"/>
<evidence type="ECO:0000256" key="5">
    <source>
        <dbReference type="ARBA" id="ARBA00022517"/>
    </source>
</evidence>
<dbReference type="Proteomes" id="UP000239649">
    <property type="component" value="Unassembled WGS sequence"/>
</dbReference>
<comment type="subcellular location">
    <subcellularLocation>
        <location evidence="1">Nucleus</location>
    </subcellularLocation>
</comment>
<accession>A0A2P6VD86</accession>
<feature type="domain" description="SKP1 component POZ" evidence="13">
    <location>
        <begin position="588"/>
        <end position="646"/>
    </location>
</feature>
<dbReference type="OrthoDB" id="7827685at2759"/>
<dbReference type="InterPro" id="IPR036296">
    <property type="entry name" value="SKP1-like_dim_sf"/>
</dbReference>
<evidence type="ECO:0000256" key="11">
    <source>
        <dbReference type="SAM" id="MobiDB-lite"/>
    </source>
</evidence>
<dbReference type="GO" id="GO:0006511">
    <property type="term" value="P:ubiquitin-dependent protein catabolic process"/>
    <property type="evidence" value="ECO:0007669"/>
    <property type="project" value="InterPro"/>
</dbReference>
<feature type="compositionally biased region" description="Acidic residues" evidence="11">
    <location>
        <begin position="96"/>
        <end position="110"/>
    </location>
</feature>
<comment type="caution">
    <text evidence="14">The sequence shown here is derived from an EMBL/GenBank/DDBJ whole genome shotgun (WGS) entry which is preliminary data.</text>
</comment>
<feature type="region of interest" description="Disordered" evidence="11">
    <location>
        <begin position="560"/>
        <end position="586"/>
    </location>
</feature>
<evidence type="ECO:0000256" key="6">
    <source>
        <dbReference type="ARBA" id="ARBA00022552"/>
    </source>
</evidence>
<evidence type="ECO:0000256" key="3">
    <source>
        <dbReference type="ARBA" id="ARBA00009993"/>
    </source>
</evidence>
<dbReference type="InterPro" id="IPR016072">
    <property type="entry name" value="Skp1_comp_dimer"/>
</dbReference>
<evidence type="ECO:0000259" key="13">
    <source>
        <dbReference type="Pfam" id="PF03931"/>
    </source>
</evidence>
<feature type="compositionally biased region" description="Gly residues" evidence="11">
    <location>
        <begin position="213"/>
        <end position="222"/>
    </location>
</feature>
<keyword evidence="15" id="KW-1185">Reference proteome</keyword>
<dbReference type="InterPro" id="IPR009000">
    <property type="entry name" value="Transl_B-barrel_sf"/>
</dbReference>
<evidence type="ECO:0000256" key="4">
    <source>
        <dbReference type="ARBA" id="ARBA00021438"/>
    </source>
</evidence>
<evidence type="ECO:0000256" key="10">
    <source>
        <dbReference type="ARBA" id="ARBA00023242"/>
    </source>
</evidence>
<dbReference type="SUPFAM" id="SSF50447">
    <property type="entry name" value="Translation proteins"/>
    <property type="match status" value="1"/>
</dbReference>
<feature type="domain" description="SKP1 component dimerisation" evidence="12">
    <location>
        <begin position="692"/>
        <end position="739"/>
    </location>
</feature>
<sequence>MSDLDLAAAFAAGEAPPQAAFAPPGARRPPPPARRNGAQRIDAEMGGEPEGELPSIDDLEVAAAAAGVAPTPPMLTELGYELGPPPQAEPMQQDSSSDEEEGGSSGDEDGMGAAAPTIAAAGSVVRLELLPVGDESVAVRLHLLPAAADGVAADKEVASDSSYASSASSSASSSDDEAESSEAEGEPLDVISNYADLKKMIDDMDVADDEEGGGGGGGGGGAHRAEAELLGSTPLPSLAALEVKPDDAVTPAGAVQTMLEGMIVIQAKPGSRALSEGCVLVLEDRTPIGCIEEIFGPVMSPFYALRYGGGEPSPAALQAGAAVYSLDRLADFVLPEALRVRGYDAGLEEEEADLEAQFSDDEAEMEARRKLNAKRKDHPEGQQQGPGGRGGRGRGGRDSSGRSGGGRGGRGGRGVQQQQQAQFHPQQQQPQAPPAQPMQLPSGGRVFSGRLPQRQPPPPPGPPPGGPQYGGMMMQQAPAGYASYGAFYVPAGQPPQQQQASGVMRPQYAKPPPPPGQPPAPGGVMQAQYAGAPGMQPMQYGMQPMQQFTPAPPQFAAPYMANGSTTFSRRSIPSQSSPRQPGTMAEGKVKLLSSDTQTFEVDAEVAKQSVTIQNTIEEIGSDETIPVPNVNSKILSKVIEYCSFHVAAEKQDEHGKPAKSEDEVKAFDADFTKVDQGVLFELILAANYLNIKSLLDLTCLTVANMIKGKTPEEIRKTFNIENDFTPEEEEEVRRENQWAFE</sequence>
<keyword evidence="9" id="KW-0694">RNA-binding</keyword>
<keyword evidence="7" id="KW-0597">Phosphoprotein</keyword>
<feature type="region of interest" description="Disordered" evidence="11">
    <location>
        <begin position="162"/>
        <end position="189"/>
    </location>
</feature>
<feature type="region of interest" description="Disordered" evidence="11">
    <location>
        <begin position="1"/>
        <end position="117"/>
    </location>
</feature>
<feature type="region of interest" description="Disordered" evidence="11">
    <location>
        <begin position="206"/>
        <end position="225"/>
    </location>
</feature>
<organism evidence="14 15">
    <name type="scientific">Micractinium conductrix</name>
    <dbReference type="NCBI Taxonomy" id="554055"/>
    <lineage>
        <taxon>Eukaryota</taxon>
        <taxon>Viridiplantae</taxon>
        <taxon>Chlorophyta</taxon>
        <taxon>core chlorophytes</taxon>
        <taxon>Trebouxiophyceae</taxon>
        <taxon>Chlorellales</taxon>
        <taxon>Chlorellaceae</taxon>
        <taxon>Chlorella clade</taxon>
        <taxon>Micractinium</taxon>
    </lineage>
</organism>
<dbReference type="GO" id="GO:0006364">
    <property type="term" value="P:rRNA processing"/>
    <property type="evidence" value="ECO:0007669"/>
    <property type="project" value="UniProtKB-KW"/>
</dbReference>
<feature type="region of interest" description="Disordered" evidence="11">
    <location>
        <begin position="490"/>
        <end position="528"/>
    </location>
</feature>
<dbReference type="PANTHER" id="PTHR31633:SF1">
    <property type="entry name" value="H_ACA RIBONUCLEOPROTEIN COMPLEX NON-CORE SUBUNIT NAF1"/>
    <property type="match status" value="1"/>
</dbReference>
<evidence type="ECO:0000256" key="2">
    <source>
        <dbReference type="ARBA" id="ARBA00009801"/>
    </source>
</evidence>
<dbReference type="GO" id="GO:0009867">
    <property type="term" value="P:jasmonic acid mediated signaling pathway"/>
    <property type="evidence" value="ECO:0007669"/>
    <property type="project" value="UniProtKB-ARBA"/>
</dbReference>